<sequence length="177" mass="19944">MRSNDPLTEQLRRWGHAQVNRFALSRADRSTHVLDKARDMAPLTRERALQDLADRDGSDRRRLMAAGSGVKGLRVVPMWAADPIRAANDADRPHDNPEIAVDVGVPDELRWIDRALASMERQHPMRALIVRTEFTVSASQAVKARMVAETYGGGLTVRQYRYELAKAIDWFRGRAAA</sequence>
<accession>A0A7V8JME1</accession>
<gene>
    <name evidence="1" type="ORF">GAK31_01687</name>
</gene>
<dbReference type="EMBL" id="WNDS01000002">
    <property type="protein sequence ID" value="KAF1016198.1"/>
    <property type="molecule type" value="Genomic_DNA"/>
</dbReference>
<protein>
    <submittedName>
        <fullName evidence="1">Uncharacterized protein</fullName>
    </submittedName>
</protein>
<dbReference type="AlphaFoldDB" id="A0A7V8JME1"/>
<reference evidence="2" key="1">
    <citation type="journal article" date="2020" name="MBio">
        <title>Horizontal gene transfer to a defensive symbiont with a reduced genome amongst a multipartite beetle microbiome.</title>
        <authorList>
            <person name="Waterworth S.C."/>
            <person name="Florez L.V."/>
            <person name="Rees E.R."/>
            <person name="Hertweck C."/>
            <person name="Kaltenpoth M."/>
            <person name="Kwan J.C."/>
        </authorList>
    </citation>
    <scope>NUCLEOTIDE SEQUENCE [LARGE SCALE GENOMIC DNA]</scope>
</reference>
<evidence type="ECO:0000313" key="1">
    <source>
        <dbReference type="EMBL" id="KAF1016198.1"/>
    </source>
</evidence>
<evidence type="ECO:0000313" key="2">
    <source>
        <dbReference type="Proteomes" id="UP000487117"/>
    </source>
</evidence>
<organism evidence="1 2">
    <name type="scientific">Stenotrophomonas maltophilia</name>
    <name type="common">Pseudomonas maltophilia</name>
    <name type="synonym">Xanthomonas maltophilia</name>
    <dbReference type="NCBI Taxonomy" id="40324"/>
    <lineage>
        <taxon>Bacteria</taxon>
        <taxon>Pseudomonadati</taxon>
        <taxon>Pseudomonadota</taxon>
        <taxon>Gammaproteobacteria</taxon>
        <taxon>Lysobacterales</taxon>
        <taxon>Lysobacteraceae</taxon>
        <taxon>Stenotrophomonas</taxon>
        <taxon>Stenotrophomonas maltophilia group</taxon>
    </lineage>
</organism>
<name>A0A7V8JME1_STEMA</name>
<comment type="caution">
    <text evidence="1">The sequence shown here is derived from an EMBL/GenBank/DDBJ whole genome shotgun (WGS) entry which is preliminary data.</text>
</comment>
<proteinExistence type="predicted"/>
<dbReference type="Proteomes" id="UP000487117">
    <property type="component" value="Unassembled WGS sequence"/>
</dbReference>